<evidence type="ECO:0000256" key="2">
    <source>
        <dbReference type="ARBA" id="ARBA00009626"/>
    </source>
</evidence>
<comment type="subcellular location">
    <subcellularLocation>
        <location evidence="1 8">Nucleus</location>
    </subcellularLocation>
</comment>
<evidence type="ECO:0000256" key="8">
    <source>
        <dbReference type="RuleBase" id="RU364141"/>
    </source>
</evidence>
<evidence type="ECO:0000256" key="6">
    <source>
        <dbReference type="ARBA" id="ARBA00023242"/>
    </source>
</evidence>
<dbReference type="InterPro" id="IPR019258">
    <property type="entry name" value="Mediator_Med4"/>
</dbReference>
<proteinExistence type="inferred from homology"/>
<evidence type="ECO:0000313" key="10">
    <source>
        <dbReference type="EMBL" id="CDI55092.1"/>
    </source>
</evidence>
<feature type="region of interest" description="Disordered" evidence="9">
    <location>
        <begin position="284"/>
        <end position="307"/>
    </location>
</feature>
<dbReference type="EMBL" id="HG529636">
    <property type="protein sequence ID" value="CDI55092.1"/>
    <property type="molecule type" value="Genomic_DNA"/>
</dbReference>
<keyword evidence="6 8" id="KW-0539">Nucleus</keyword>
<name>A0A077R7U5_9BASI</name>
<dbReference type="GO" id="GO:0006357">
    <property type="term" value="P:regulation of transcription by RNA polymerase II"/>
    <property type="evidence" value="ECO:0007669"/>
    <property type="project" value="InterPro"/>
</dbReference>
<keyword evidence="8" id="KW-0010">Activator</keyword>
<dbReference type="GO" id="GO:0016592">
    <property type="term" value="C:mediator complex"/>
    <property type="evidence" value="ECO:0007669"/>
    <property type="project" value="InterPro"/>
</dbReference>
<evidence type="ECO:0000256" key="1">
    <source>
        <dbReference type="ARBA" id="ARBA00004123"/>
    </source>
</evidence>
<dbReference type="PANTHER" id="PTHR13208:SF2">
    <property type="entry name" value="MEDIATOR OF RNA POLYMERASE II TRANSCRIPTION SUBUNIT 4"/>
    <property type="match status" value="1"/>
</dbReference>
<comment type="similarity">
    <text evidence="2 8">Belongs to the Mediator complex subunit 4 family.</text>
</comment>
<feature type="region of interest" description="Disordered" evidence="9">
    <location>
        <begin position="172"/>
        <end position="199"/>
    </location>
</feature>
<evidence type="ECO:0000256" key="9">
    <source>
        <dbReference type="SAM" id="MobiDB-lite"/>
    </source>
</evidence>
<feature type="compositionally biased region" description="Acidic residues" evidence="9">
    <location>
        <begin position="297"/>
        <end position="307"/>
    </location>
</feature>
<feature type="compositionally biased region" description="Basic and acidic residues" evidence="9">
    <location>
        <begin position="185"/>
        <end position="199"/>
    </location>
</feature>
<evidence type="ECO:0000256" key="3">
    <source>
        <dbReference type="ARBA" id="ARBA00020629"/>
    </source>
</evidence>
<accession>A0A077R7U5</accession>
<comment type="function">
    <text evidence="8">Component of the Mediator complex, a coactivator involved in the regulated transcription of nearly all RNA polymerase II-dependent genes. Mediator functions as a bridge to convey information from gene-specific regulatory proteins to the basal RNA polymerase II transcription machinery. Mediator is recruited to promoters by direct interactions with regulatory proteins and serves as a scaffold for the assembly of a functional preinitiation complex with RNA polymerase II and the general transcription factors.</text>
</comment>
<protein>
    <recommendedName>
        <fullName evidence="3 8">Mediator of RNA polymerase II transcription subunit 4</fullName>
    </recommendedName>
    <alternativeName>
        <fullName evidence="7 8">Mediator complex subunit 4</fullName>
    </alternativeName>
</protein>
<dbReference type="GO" id="GO:0003712">
    <property type="term" value="F:transcription coregulator activity"/>
    <property type="evidence" value="ECO:0007669"/>
    <property type="project" value="InterPro"/>
</dbReference>
<dbReference type="Pfam" id="PF10018">
    <property type="entry name" value="Med4"/>
    <property type="match status" value="1"/>
</dbReference>
<sequence>MQASAVAGPSTAKEPTTSTLLLSTIEAYSDLTKHLFTLVENPSISKPKTVLDRASERSWTPDDIATTLSAIHDVDSLLSSRIAIAHQHAVNQAKTEALQARAKRRDRETRQAILELSQMNEDLVEITRLSEEELASIDRAEKRPIGHTTLLSYAQRLAKYTSAPPGYKLPTLTSSSVSKATGKAAETKAEEGEGGEGEKISLGADYNQYAKRAAAYYDPAIPSMPQEMPFPSDAMMRQGILNSAELLNGAPMAEVPVGDGEEGADGEDEMLPGTDFAGSFSHLREQQQQHGGMFGEDAGDAFDLDLN</sequence>
<keyword evidence="5 8" id="KW-0804">Transcription</keyword>
<evidence type="ECO:0000256" key="7">
    <source>
        <dbReference type="ARBA" id="ARBA00031257"/>
    </source>
</evidence>
<evidence type="ECO:0000256" key="4">
    <source>
        <dbReference type="ARBA" id="ARBA00023015"/>
    </source>
</evidence>
<dbReference type="GO" id="GO:0070847">
    <property type="term" value="C:core mediator complex"/>
    <property type="evidence" value="ECO:0007669"/>
    <property type="project" value="TreeGrafter"/>
</dbReference>
<evidence type="ECO:0000256" key="5">
    <source>
        <dbReference type="ARBA" id="ARBA00023163"/>
    </source>
</evidence>
<dbReference type="PANTHER" id="PTHR13208">
    <property type="entry name" value="MEDIATOR OF RNA POLYMERASE II TRANSCRIPTION SUBUNIT 4"/>
    <property type="match status" value="1"/>
</dbReference>
<dbReference type="AlphaFoldDB" id="A0A077R7U5"/>
<organism evidence="10">
    <name type="scientific">Melanopsichium pennsylvanicum 4</name>
    <dbReference type="NCBI Taxonomy" id="1398559"/>
    <lineage>
        <taxon>Eukaryota</taxon>
        <taxon>Fungi</taxon>
        <taxon>Dikarya</taxon>
        <taxon>Basidiomycota</taxon>
        <taxon>Ustilaginomycotina</taxon>
        <taxon>Ustilaginomycetes</taxon>
        <taxon>Ustilaginales</taxon>
        <taxon>Ustilaginaceae</taxon>
        <taxon>Melanopsichium</taxon>
    </lineage>
</organism>
<keyword evidence="4 8" id="KW-0805">Transcription regulation</keyword>
<comment type="subunit">
    <text evidence="8">Component of the Mediator complex.</text>
</comment>
<gene>
    <name evidence="8" type="primary">MED4</name>
</gene>
<reference evidence="10" key="1">
    <citation type="journal article" date="2014" name="Genome Biol. Evol.">
        <title>Gene Loss Rather Than Gene Gain Is Associated with a Host Jump from Monocots to Dicots in the Smut Fungus Melanopsichium pennsylvanicum.</title>
        <authorList>
            <person name="Sharma R."/>
            <person name="Mishra B."/>
            <person name="Runge F."/>
            <person name="Thines M."/>
        </authorList>
    </citation>
    <scope>NUCLEOTIDE SEQUENCE</scope>
    <source>
        <strain evidence="10">4</strain>
    </source>
</reference>